<evidence type="ECO:0000256" key="2">
    <source>
        <dbReference type="ARBA" id="ARBA00022598"/>
    </source>
</evidence>
<comment type="caution">
    <text evidence="8">The sequence shown here is derived from an EMBL/GenBank/DDBJ whole genome shotgun (WGS) entry which is preliminary data.</text>
</comment>
<dbReference type="Proteomes" id="UP000650081">
    <property type="component" value="Unassembled WGS sequence"/>
</dbReference>
<dbReference type="InterPro" id="IPR008146">
    <property type="entry name" value="Gln_synth_cat_dom"/>
</dbReference>
<dbReference type="PANTHER" id="PTHR43785">
    <property type="entry name" value="GAMMA-GLUTAMYLPUTRESCINE SYNTHETASE"/>
    <property type="match status" value="1"/>
</dbReference>
<evidence type="ECO:0000313" key="8">
    <source>
        <dbReference type="EMBL" id="MBC6993223.1"/>
    </source>
</evidence>
<dbReference type="FunFam" id="3.30.590.10:FF:000005">
    <property type="entry name" value="Probable glutamine synthetase"/>
    <property type="match status" value="1"/>
</dbReference>
<dbReference type="PROSITE" id="PS51987">
    <property type="entry name" value="GS_CATALYTIC"/>
    <property type="match status" value="1"/>
</dbReference>
<keyword evidence="2" id="KW-0436">Ligase</keyword>
<feature type="domain" description="GS catalytic" evidence="7">
    <location>
        <begin position="110"/>
        <end position="445"/>
    </location>
</feature>
<proteinExistence type="inferred from homology"/>
<keyword evidence="3" id="KW-0547">Nucleotide-binding</keyword>
<protein>
    <submittedName>
        <fullName evidence="8">Glutamine synthetase</fullName>
    </submittedName>
</protein>
<reference evidence="8" key="1">
    <citation type="submission" date="2020-08" db="EMBL/GenBank/DDBJ databases">
        <title>Lewinella bacteria from marine environments.</title>
        <authorList>
            <person name="Zhong Y."/>
        </authorList>
    </citation>
    <scope>NUCLEOTIDE SEQUENCE</scope>
    <source>
        <strain evidence="8">KCTC 42187</strain>
    </source>
</reference>
<evidence type="ECO:0000256" key="1">
    <source>
        <dbReference type="ARBA" id="ARBA00009897"/>
    </source>
</evidence>
<dbReference type="GO" id="GO:0005524">
    <property type="term" value="F:ATP binding"/>
    <property type="evidence" value="ECO:0007669"/>
    <property type="project" value="UniProtKB-KW"/>
</dbReference>
<evidence type="ECO:0000256" key="5">
    <source>
        <dbReference type="PROSITE-ProRule" id="PRU01331"/>
    </source>
</evidence>
<evidence type="ECO:0000256" key="4">
    <source>
        <dbReference type="ARBA" id="ARBA00022840"/>
    </source>
</evidence>
<dbReference type="Gene3D" id="3.30.590.10">
    <property type="entry name" value="Glutamine synthetase/guanido kinase, catalytic domain"/>
    <property type="match status" value="1"/>
</dbReference>
<comment type="similarity">
    <text evidence="1 5 6">Belongs to the glutamine synthetase family.</text>
</comment>
<dbReference type="GO" id="GO:0004356">
    <property type="term" value="F:glutamine synthetase activity"/>
    <property type="evidence" value="ECO:0007669"/>
    <property type="project" value="InterPro"/>
</dbReference>
<dbReference type="AlphaFoldDB" id="A0A923T7T4"/>
<dbReference type="RefSeq" id="WP_187465340.1">
    <property type="nucleotide sequence ID" value="NZ_JACSIT010000061.1"/>
</dbReference>
<dbReference type="EMBL" id="JACSIT010000061">
    <property type="protein sequence ID" value="MBC6993223.1"/>
    <property type="molecule type" value="Genomic_DNA"/>
</dbReference>
<dbReference type="SMART" id="SM01230">
    <property type="entry name" value="Gln-synt_C"/>
    <property type="match status" value="1"/>
</dbReference>
<name>A0A923T7T4_9BACT</name>
<accession>A0A923T7T4</accession>
<evidence type="ECO:0000256" key="3">
    <source>
        <dbReference type="ARBA" id="ARBA00022741"/>
    </source>
</evidence>
<dbReference type="SUPFAM" id="SSF55931">
    <property type="entry name" value="Glutamine synthetase/guanido kinase"/>
    <property type="match status" value="1"/>
</dbReference>
<organism evidence="8 9">
    <name type="scientific">Neolewinella lacunae</name>
    <dbReference type="NCBI Taxonomy" id="1517758"/>
    <lineage>
        <taxon>Bacteria</taxon>
        <taxon>Pseudomonadati</taxon>
        <taxon>Bacteroidota</taxon>
        <taxon>Saprospiria</taxon>
        <taxon>Saprospirales</taxon>
        <taxon>Lewinellaceae</taxon>
        <taxon>Neolewinella</taxon>
    </lineage>
</organism>
<dbReference type="PANTHER" id="PTHR43785:SF12">
    <property type="entry name" value="TYPE-1 GLUTAMINE SYNTHETASE 2"/>
    <property type="match status" value="1"/>
</dbReference>
<dbReference type="InterPro" id="IPR014746">
    <property type="entry name" value="Gln_synth/guanido_kin_cat_dom"/>
</dbReference>
<keyword evidence="9" id="KW-1185">Reference proteome</keyword>
<keyword evidence="4" id="KW-0067">ATP-binding</keyword>
<gene>
    <name evidence="8" type="ORF">H9S92_03550</name>
</gene>
<sequence>MQDLQQWLREQEANRVKVGVTDVDGLLRTKYLSKEKVLQSLGEGFGFCNVLFGWDSQDVVYDNGRDDGSFADLPARLLPGSRRNIPWEGDLPFLLADFAGSDAPMAAACPRALLLRTVEKAREMGFEARFGPEYEWFTYSETPGSLAAKNFANLEPLSPGMFGYSGLRTSQNAPFYRDLFEQLGRFGIPLEGLHTETGPGVMEAAIAYGPAVEAADRAVLFKQGVKEIAYRHGLVASFMAKPSAALPGCGGHLHQSLWQNGNNVFHDPAGRYGMSDLFAHYVAGQLALLPALLPMFAPNVNSYKRFVAGSWAATRANWGVDNRTVALRVIPGSPKGTRLETRVAGADANPYLAIAAALAAGLYGIEKALPLTLPPVEGSAYHQAIGESLPTDLGAAAGAMRRNTTAGEILGPDFTDHFLRTREWEWRQFSGAVTDWERRRYFETA</sequence>
<dbReference type="GO" id="GO:0042402">
    <property type="term" value="P:biogenic amine catabolic process"/>
    <property type="evidence" value="ECO:0007669"/>
    <property type="project" value="UniProtKB-ARBA"/>
</dbReference>
<evidence type="ECO:0000259" key="7">
    <source>
        <dbReference type="PROSITE" id="PS51987"/>
    </source>
</evidence>
<dbReference type="Pfam" id="PF00120">
    <property type="entry name" value="Gln-synt_C"/>
    <property type="match status" value="1"/>
</dbReference>
<evidence type="ECO:0000256" key="6">
    <source>
        <dbReference type="RuleBase" id="RU000384"/>
    </source>
</evidence>
<evidence type="ECO:0000313" key="9">
    <source>
        <dbReference type="Proteomes" id="UP000650081"/>
    </source>
</evidence>
<dbReference type="GO" id="GO:0006576">
    <property type="term" value="P:biogenic amine metabolic process"/>
    <property type="evidence" value="ECO:0007669"/>
    <property type="project" value="UniProtKB-ARBA"/>
</dbReference>